<evidence type="ECO:0000256" key="8">
    <source>
        <dbReference type="ARBA" id="ARBA00023329"/>
    </source>
</evidence>
<dbReference type="EMBL" id="LFVZ01000001">
    <property type="protein sequence ID" value="KTW31519.1"/>
    <property type="molecule type" value="Genomic_DNA"/>
</dbReference>
<dbReference type="GO" id="GO:0005794">
    <property type="term" value="C:Golgi apparatus"/>
    <property type="evidence" value="ECO:0007669"/>
    <property type="project" value="UniProtKB-SubCell"/>
</dbReference>
<evidence type="ECO:0000256" key="1">
    <source>
        <dbReference type="ARBA" id="ARBA00004180"/>
    </source>
</evidence>
<keyword evidence="5 9" id="KW-0653">Protein transport</keyword>
<dbReference type="InterPro" id="IPR011012">
    <property type="entry name" value="Longin-like_dom_sf"/>
</dbReference>
<accession>A0A0W4ZT24</accession>
<gene>
    <name evidence="11" type="ORF">T552_00161</name>
</gene>
<comment type="subcellular location">
    <subcellularLocation>
        <location evidence="1">Cytoplasmic vesicle membrane</location>
        <topology evidence="1">Peripheral membrane protein</topology>
        <orientation evidence="1">Cytoplasmic side</orientation>
    </subcellularLocation>
    <subcellularLocation>
        <location evidence="2">Golgi apparatus</location>
    </subcellularLocation>
</comment>
<dbReference type="FunFam" id="3.30.450.60:FF:000001">
    <property type="entry name" value="AP complex subunit sigma"/>
    <property type="match status" value="1"/>
</dbReference>
<dbReference type="InterPro" id="IPR000804">
    <property type="entry name" value="Clathrin_sm-chain_CS"/>
</dbReference>
<evidence type="ECO:0000256" key="3">
    <source>
        <dbReference type="ARBA" id="ARBA00006972"/>
    </source>
</evidence>
<dbReference type="PIRSF" id="PIRSF015588">
    <property type="entry name" value="AP_complex_sigma"/>
    <property type="match status" value="1"/>
</dbReference>
<evidence type="ECO:0000256" key="4">
    <source>
        <dbReference type="ARBA" id="ARBA00022448"/>
    </source>
</evidence>
<keyword evidence="7 9" id="KW-0472">Membrane</keyword>
<dbReference type="GO" id="GO:0030659">
    <property type="term" value="C:cytoplasmic vesicle membrane"/>
    <property type="evidence" value="ECO:0007669"/>
    <property type="project" value="UniProtKB-SubCell"/>
</dbReference>
<dbReference type="GeneID" id="28934982"/>
<dbReference type="AlphaFoldDB" id="A0A0W4ZT24"/>
<dbReference type="Pfam" id="PF01217">
    <property type="entry name" value="Clat_adaptor_s"/>
    <property type="match status" value="1"/>
</dbReference>
<dbReference type="InterPro" id="IPR022775">
    <property type="entry name" value="AP_mu_sigma_su"/>
</dbReference>
<proteinExistence type="inferred from homology"/>
<dbReference type="RefSeq" id="XP_018227635.1">
    <property type="nucleotide sequence ID" value="XM_018368780.1"/>
</dbReference>
<dbReference type="GO" id="GO:0030123">
    <property type="term" value="C:AP-3 adaptor complex"/>
    <property type="evidence" value="ECO:0007669"/>
    <property type="project" value="InterPro"/>
</dbReference>
<comment type="similarity">
    <text evidence="3 9">Belongs to the adaptor complexes small subunit family.</text>
</comment>
<keyword evidence="4 9" id="KW-0813">Transport</keyword>
<dbReference type="PROSITE" id="PS00989">
    <property type="entry name" value="CLAT_ADAPTOR_S"/>
    <property type="match status" value="1"/>
</dbReference>
<evidence type="ECO:0000256" key="9">
    <source>
        <dbReference type="PIRNR" id="PIRNR015588"/>
    </source>
</evidence>
<organism evidence="11 12">
    <name type="scientific">Pneumocystis carinii (strain B80)</name>
    <name type="common">Rat pneumocystis pneumonia agent</name>
    <name type="synonym">Pneumocystis carinii f. sp. carinii</name>
    <dbReference type="NCBI Taxonomy" id="1408658"/>
    <lineage>
        <taxon>Eukaryota</taxon>
        <taxon>Fungi</taxon>
        <taxon>Dikarya</taxon>
        <taxon>Ascomycota</taxon>
        <taxon>Taphrinomycotina</taxon>
        <taxon>Pneumocystomycetes</taxon>
        <taxon>Pneumocystaceae</taxon>
        <taxon>Pneumocystis</taxon>
    </lineage>
</organism>
<evidence type="ECO:0000313" key="12">
    <source>
        <dbReference type="Proteomes" id="UP000054454"/>
    </source>
</evidence>
<dbReference type="GO" id="GO:0006896">
    <property type="term" value="P:Golgi to vacuole transport"/>
    <property type="evidence" value="ECO:0007669"/>
    <property type="project" value="InterPro"/>
</dbReference>
<protein>
    <recommendedName>
        <fullName evidence="9">AP complex subunit sigma</fullName>
    </recommendedName>
</protein>
<name>A0A0W4ZT24_PNEC8</name>
<dbReference type="InterPro" id="IPR027155">
    <property type="entry name" value="APS3"/>
</dbReference>
<dbReference type="PANTHER" id="PTHR11753">
    <property type="entry name" value="ADAPTOR COMPLEXES SMALL SUBUNIT FAMILY"/>
    <property type="match status" value="1"/>
</dbReference>
<dbReference type="GO" id="GO:0006886">
    <property type="term" value="P:intracellular protein transport"/>
    <property type="evidence" value="ECO:0007669"/>
    <property type="project" value="UniProtKB-UniRule"/>
</dbReference>
<evidence type="ECO:0000256" key="2">
    <source>
        <dbReference type="ARBA" id="ARBA00004555"/>
    </source>
</evidence>
<evidence type="ECO:0000256" key="5">
    <source>
        <dbReference type="ARBA" id="ARBA00022927"/>
    </source>
</evidence>
<sequence length="149" mass="17171">MISAVFIFNNHGKPRLTKFYTQMSVSQQKKIVDDIYKIVSSRPPRVCNFLEGSSHIGGKDLKIVYRNYATLYFVFIIDETESELMILDLIQVFVEVLDKCYENVCELDLIFNFENIHVILSEIICGGMILETNIENIVSSINYSNKNKS</sequence>
<evidence type="ECO:0000313" key="11">
    <source>
        <dbReference type="EMBL" id="KTW31519.1"/>
    </source>
</evidence>
<keyword evidence="6" id="KW-0333">Golgi apparatus</keyword>
<keyword evidence="8" id="KW-0968">Cytoplasmic vesicle</keyword>
<dbReference type="Gene3D" id="3.30.450.60">
    <property type="match status" value="1"/>
</dbReference>
<dbReference type="SUPFAM" id="SSF64356">
    <property type="entry name" value="SNARE-like"/>
    <property type="match status" value="1"/>
</dbReference>
<comment type="caution">
    <text evidence="11">The sequence shown here is derived from an EMBL/GenBank/DDBJ whole genome shotgun (WGS) entry which is preliminary data.</text>
</comment>
<feature type="domain" description="AP complex mu/sigma subunit" evidence="10">
    <location>
        <begin position="1"/>
        <end position="146"/>
    </location>
</feature>
<reference evidence="12" key="1">
    <citation type="journal article" date="2016" name="Nat. Commun.">
        <title>Genome analysis of three Pneumocystis species reveals adaptation mechanisms to life exclusively in mammalian hosts.</title>
        <authorList>
            <person name="Ma L."/>
            <person name="Chen Z."/>
            <person name="Huang D.W."/>
            <person name="Kutty G."/>
            <person name="Ishihara M."/>
            <person name="Wang H."/>
            <person name="Abouelleil A."/>
            <person name="Bishop L."/>
            <person name="Davey E."/>
            <person name="Deng R."/>
            <person name="Deng X."/>
            <person name="Fan L."/>
            <person name="Fantoni G."/>
            <person name="Fitzgerald M."/>
            <person name="Gogineni E."/>
            <person name="Goldberg J.M."/>
            <person name="Handley G."/>
            <person name="Hu X."/>
            <person name="Huber C."/>
            <person name="Jiao X."/>
            <person name="Jones K."/>
            <person name="Levin J.Z."/>
            <person name="Liu Y."/>
            <person name="Macdonald P."/>
            <person name="Melnikov A."/>
            <person name="Raley C."/>
            <person name="Sassi M."/>
            <person name="Sherman B.T."/>
            <person name="Song X."/>
            <person name="Sykes S."/>
            <person name="Tran B."/>
            <person name="Walsh L."/>
            <person name="Xia Y."/>
            <person name="Yang J."/>
            <person name="Young S."/>
            <person name="Zeng Q."/>
            <person name="Zheng X."/>
            <person name="Stephens R."/>
            <person name="Nusbaum C."/>
            <person name="Birren B.W."/>
            <person name="Azadi P."/>
            <person name="Lempicki R.A."/>
            <person name="Cuomo C.A."/>
            <person name="Kovacs J.A."/>
        </authorList>
    </citation>
    <scope>NUCLEOTIDE SEQUENCE [LARGE SCALE GENOMIC DNA]</scope>
    <source>
        <strain evidence="12">B80</strain>
    </source>
</reference>
<keyword evidence="12" id="KW-1185">Reference proteome</keyword>
<evidence type="ECO:0000256" key="6">
    <source>
        <dbReference type="ARBA" id="ARBA00023034"/>
    </source>
</evidence>
<evidence type="ECO:0000256" key="7">
    <source>
        <dbReference type="ARBA" id="ARBA00023136"/>
    </source>
</evidence>
<dbReference type="VEuPathDB" id="FungiDB:T552_00161"/>
<dbReference type="InterPro" id="IPR016635">
    <property type="entry name" value="AP_complex_ssu"/>
</dbReference>
<dbReference type="OrthoDB" id="10261046at2759"/>
<dbReference type="CDD" id="cd14834">
    <property type="entry name" value="AP3_sigma"/>
    <property type="match status" value="1"/>
</dbReference>
<evidence type="ECO:0000259" key="10">
    <source>
        <dbReference type="Pfam" id="PF01217"/>
    </source>
</evidence>
<dbReference type="Proteomes" id="UP000054454">
    <property type="component" value="Unassembled WGS sequence"/>
</dbReference>